<keyword evidence="1" id="KW-0732">Signal</keyword>
<evidence type="ECO:0000313" key="3">
    <source>
        <dbReference type="Proteomes" id="UP000294848"/>
    </source>
</evidence>
<dbReference type="SUPFAM" id="SSF109755">
    <property type="entry name" value="PhoU-like"/>
    <property type="match status" value="1"/>
</dbReference>
<dbReference type="EMBL" id="SNWI01000005">
    <property type="protein sequence ID" value="TDO01404.1"/>
    <property type="molecule type" value="Genomic_DNA"/>
</dbReference>
<name>A0A4R6H0S5_9BACT</name>
<protein>
    <submittedName>
        <fullName evidence="2">Uncharacterized protein</fullName>
    </submittedName>
</protein>
<proteinExistence type="predicted"/>
<dbReference type="OrthoDB" id="1243758at2"/>
<dbReference type="RefSeq" id="WP_133465305.1">
    <property type="nucleotide sequence ID" value="NZ_SNWI01000005.1"/>
</dbReference>
<gene>
    <name evidence="2" type="ORF">DET52_105263</name>
</gene>
<comment type="caution">
    <text evidence="2">The sequence shown here is derived from an EMBL/GenBank/DDBJ whole genome shotgun (WGS) entry which is preliminary data.</text>
</comment>
<dbReference type="AlphaFoldDB" id="A0A4R6H0S5"/>
<accession>A0A4R6H0S5</accession>
<evidence type="ECO:0000313" key="2">
    <source>
        <dbReference type="EMBL" id="TDO01404.1"/>
    </source>
</evidence>
<dbReference type="Proteomes" id="UP000294848">
    <property type="component" value="Unassembled WGS sequence"/>
</dbReference>
<organism evidence="2 3">
    <name type="scientific">Sunxiuqinia elliptica</name>
    <dbReference type="NCBI Taxonomy" id="655355"/>
    <lineage>
        <taxon>Bacteria</taxon>
        <taxon>Pseudomonadati</taxon>
        <taxon>Bacteroidota</taxon>
        <taxon>Bacteroidia</taxon>
        <taxon>Marinilabiliales</taxon>
        <taxon>Prolixibacteraceae</taxon>
        <taxon>Sunxiuqinia</taxon>
    </lineage>
</organism>
<evidence type="ECO:0000256" key="1">
    <source>
        <dbReference type="SAM" id="SignalP"/>
    </source>
</evidence>
<reference evidence="2 3" key="1">
    <citation type="submission" date="2019-03" db="EMBL/GenBank/DDBJ databases">
        <title>Freshwater and sediment microbial communities from various areas in North America, analyzing microbe dynamics in response to fracking.</title>
        <authorList>
            <person name="Lamendella R."/>
        </authorList>
    </citation>
    <scope>NUCLEOTIDE SEQUENCE [LARGE SCALE GENOMIC DNA]</scope>
    <source>
        <strain evidence="2 3">114D</strain>
    </source>
</reference>
<sequence length="222" mass="25085">MKTIFYILLLCISILPFCNAQQIVSDPGHTLKVVINNGYRVVAERKLENETQTIKSNTNKIRDNVAKLLATKALIYKSLTEVNEVIKDGREVKHIGTLVTDIFELSTSITGTVFTNPELVLVSNKAVSDMKTQAMELYGEIAGFIAREGRDAMMDVAKRDELLRSVTLRLQIIRGVLYGLERNLYWAGVFGTWNSINPFASYISYDKLLIDDIMFNLKTIKE</sequence>
<feature type="chain" id="PRO_5020426054" evidence="1">
    <location>
        <begin position="21"/>
        <end position="222"/>
    </location>
</feature>
<feature type="signal peptide" evidence="1">
    <location>
        <begin position="1"/>
        <end position="20"/>
    </location>
</feature>